<evidence type="ECO:0000313" key="2">
    <source>
        <dbReference type="EMBL" id="THU97375.1"/>
    </source>
</evidence>
<feature type="compositionally biased region" description="Basic and acidic residues" evidence="1">
    <location>
        <begin position="186"/>
        <end position="199"/>
    </location>
</feature>
<gene>
    <name evidence="2" type="ORF">K435DRAFT_965531</name>
</gene>
<reference evidence="2 3" key="1">
    <citation type="journal article" date="2019" name="Nat. Ecol. Evol.">
        <title>Megaphylogeny resolves global patterns of mushroom evolution.</title>
        <authorList>
            <person name="Varga T."/>
            <person name="Krizsan K."/>
            <person name="Foldi C."/>
            <person name="Dima B."/>
            <person name="Sanchez-Garcia M."/>
            <person name="Sanchez-Ramirez S."/>
            <person name="Szollosi G.J."/>
            <person name="Szarkandi J.G."/>
            <person name="Papp V."/>
            <person name="Albert L."/>
            <person name="Andreopoulos W."/>
            <person name="Angelini C."/>
            <person name="Antonin V."/>
            <person name="Barry K.W."/>
            <person name="Bougher N.L."/>
            <person name="Buchanan P."/>
            <person name="Buyck B."/>
            <person name="Bense V."/>
            <person name="Catcheside P."/>
            <person name="Chovatia M."/>
            <person name="Cooper J."/>
            <person name="Damon W."/>
            <person name="Desjardin D."/>
            <person name="Finy P."/>
            <person name="Geml J."/>
            <person name="Haridas S."/>
            <person name="Hughes K."/>
            <person name="Justo A."/>
            <person name="Karasinski D."/>
            <person name="Kautmanova I."/>
            <person name="Kiss B."/>
            <person name="Kocsube S."/>
            <person name="Kotiranta H."/>
            <person name="LaButti K.M."/>
            <person name="Lechner B.E."/>
            <person name="Liimatainen K."/>
            <person name="Lipzen A."/>
            <person name="Lukacs Z."/>
            <person name="Mihaltcheva S."/>
            <person name="Morgado L.N."/>
            <person name="Niskanen T."/>
            <person name="Noordeloos M.E."/>
            <person name="Ohm R.A."/>
            <person name="Ortiz-Santana B."/>
            <person name="Ovrebo C."/>
            <person name="Racz N."/>
            <person name="Riley R."/>
            <person name="Savchenko A."/>
            <person name="Shiryaev A."/>
            <person name="Soop K."/>
            <person name="Spirin V."/>
            <person name="Szebenyi C."/>
            <person name="Tomsovsky M."/>
            <person name="Tulloss R.E."/>
            <person name="Uehling J."/>
            <person name="Grigoriev I.V."/>
            <person name="Vagvolgyi C."/>
            <person name="Papp T."/>
            <person name="Martin F.M."/>
            <person name="Miettinen O."/>
            <person name="Hibbett D.S."/>
            <person name="Nagy L.G."/>
        </authorList>
    </citation>
    <scope>NUCLEOTIDE SEQUENCE [LARGE SCALE GENOMIC DNA]</scope>
    <source>
        <strain evidence="2 3">CBS 962.96</strain>
    </source>
</reference>
<dbReference type="Proteomes" id="UP000297245">
    <property type="component" value="Unassembled WGS sequence"/>
</dbReference>
<feature type="region of interest" description="Disordered" evidence="1">
    <location>
        <begin position="1"/>
        <end position="51"/>
    </location>
</feature>
<proteinExistence type="predicted"/>
<sequence>MPVHRTKKRASSVDEIESKPKKPRASQKTPTKEQKEINVAKEKQEARKALRQAKKEWETSLEQWDQDEEFQWPTGTLAMYKSDARSSYSLTDTDLSSLPHESISNSPKAFYRYDDIKDLAAQKLEKGAMKEGYELPETKESSQIRLFKKTIQDERRNADKRVTANWSDLGFVYVRMIDAYASGAWESKRKKDSLKETKGEGSSSSSSKT</sequence>
<feature type="region of interest" description="Disordered" evidence="1">
    <location>
        <begin position="185"/>
        <end position="209"/>
    </location>
</feature>
<protein>
    <submittedName>
        <fullName evidence="2">Uncharacterized protein</fullName>
    </submittedName>
</protein>
<feature type="compositionally biased region" description="Basic and acidic residues" evidence="1">
    <location>
        <begin position="30"/>
        <end position="51"/>
    </location>
</feature>
<dbReference type="EMBL" id="ML179157">
    <property type="protein sequence ID" value="THU97375.1"/>
    <property type="molecule type" value="Genomic_DNA"/>
</dbReference>
<evidence type="ECO:0000313" key="3">
    <source>
        <dbReference type="Proteomes" id="UP000297245"/>
    </source>
</evidence>
<organism evidence="2 3">
    <name type="scientific">Dendrothele bispora (strain CBS 962.96)</name>
    <dbReference type="NCBI Taxonomy" id="1314807"/>
    <lineage>
        <taxon>Eukaryota</taxon>
        <taxon>Fungi</taxon>
        <taxon>Dikarya</taxon>
        <taxon>Basidiomycota</taxon>
        <taxon>Agaricomycotina</taxon>
        <taxon>Agaricomycetes</taxon>
        <taxon>Agaricomycetidae</taxon>
        <taxon>Agaricales</taxon>
        <taxon>Agaricales incertae sedis</taxon>
        <taxon>Dendrothele</taxon>
    </lineage>
</organism>
<evidence type="ECO:0000256" key="1">
    <source>
        <dbReference type="SAM" id="MobiDB-lite"/>
    </source>
</evidence>
<name>A0A4V4HG45_DENBC</name>
<accession>A0A4V4HG45</accession>
<keyword evidence="3" id="KW-1185">Reference proteome</keyword>
<dbReference type="AlphaFoldDB" id="A0A4V4HG45"/>
<dbReference type="OrthoDB" id="3051604at2759"/>
<feature type="compositionally biased region" description="Basic residues" evidence="1">
    <location>
        <begin position="1"/>
        <end position="10"/>
    </location>
</feature>